<dbReference type="AlphaFoldDB" id="A0A2C9VZG5"/>
<dbReference type="Pfam" id="PF00076">
    <property type="entry name" value="RRM_1"/>
    <property type="match status" value="1"/>
</dbReference>
<dbReference type="SMART" id="SM00360">
    <property type="entry name" value="RRM"/>
    <property type="match status" value="1"/>
</dbReference>
<feature type="region of interest" description="Disordered" evidence="4">
    <location>
        <begin position="149"/>
        <end position="169"/>
    </location>
</feature>
<dbReference type="PANTHER" id="PTHR13952:SF6">
    <property type="entry name" value="U11_U12 SMALL NUCLEAR RIBONUCLEOPROTEIN 35 KDA PROTEIN"/>
    <property type="match status" value="1"/>
</dbReference>
<keyword evidence="3" id="KW-0694">RNA-binding</keyword>
<dbReference type="InterPro" id="IPR000504">
    <property type="entry name" value="RRM_dom"/>
</dbReference>
<dbReference type="Gramene" id="Manes.04G040300.1.v8.1">
    <property type="protein sequence ID" value="Manes.04G040300.1.v8.1.CDS"/>
    <property type="gene ID" value="Manes.04G040300.v8.1"/>
</dbReference>
<dbReference type="OMA" id="GFVEMRS"/>
<keyword evidence="2" id="KW-0539">Nucleus</keyword>
<dbReference type="GO" id="GO:1990904">
    <property type="term" value="C:ribonucleoprotein complex"/>
    <property type="evidence" value="ECO:0007669"/>
    <property type="project" value="UniProtKB-ARBA"/>
</dbReference>
<comment type="subcellular location">
    <subcellularLocation>
        <location evidence="1">Nucleus</location>
    </subcellularLocation>
</comment>
<evidence type="ECO:0000256" key="2">
    <source>
        <dbReference type="ARBA" id="ARBA00023242"/>
    </source>
</evidence>
<feature type="compositionally biased region" description="Basic and acidic residues" evidence="4">
    <location>
        <begin position="156"/>
        <end position="169"/>
    </location>
</feature>
<evidence type="ECO:0000259" key="5">
    <source>
        <dbReference type="PROSITE" id="PS50102"/>
    </source>
</evidence>
<sequence length="349" mass="40420">MSRSNISSVFYADAYHPIQAGSIDGTDIAPHDNGVFRALLCSSAGLYDPFGDPKVIGDPYCTVFVGRLSHSTTEQTLRKAMSKYGRVKNLRLVRDIVTGASRGYAFVEYETEREMRRAYKDAHHTFIDDSEIIVDYNRQQLMPGWIPRRLGGGLGGRKESGQLRFGGRERPFRAPLQSIPWDDLKRLGIPPPPEGRYMSRFEVPSPPRRDRSSIDREESSRRSSSLEREHSNRRSSRGKEDRFGKRRSKEREDHYRKESSVGRSGHSHRKVSVEREDHHYERISEDGEKHSKKRSHAYREETSHETNAEEYSHRSSGDWKEGSYKRHKHDSGSDRHKRRSTNRDHTSDY</sequence>
<gene>
    <name evidence="6" type="ORF">MANES_04G040300v8</name>
</gene>
<dbReference type="FunFam" id="3.30.70.330:FF:000132">
    <property type="entry name" value="Small nuclear ribonucleoprotein U11/U12 subunit 35"/>
    <property type="match status" value="1"/>
</dbReference>
<reference evidence="7" key="1">
    <citation type="journal article" date="2016" name="Nat. Biotechnol.">
        <title>Sequencing wild and cultivated cassava and related species reveals extensive interspecific hybridization and genetic diversity.</title>
        <authorList>
            <person name="Bredeson J.V."/>
            <person name="Lyons J.B."/>
            <person name="Prochnik S.E."/>
            <person name="Wu G.A."/>
            <person name="Ha C.M."/>
            <person name="Edsinger-Gonzales E."/>
            <person name="Grimwood J."/>
            <person name="Schmutz J."/>
            <person name="Rabbi I.Y."/>
            <person name="Egesi C."/>
            <person name="Nauluvula P."/>
            <person name="Lebot V."/>
            <person name="Ndunguru J."/>
            <person name="Mkamilo G."/>
            <person name="Bart R.S."/>
            <person name="Setter T.L."/>
            <person name="Gleadow R.M."/>
            <person name="Kulakow P."/>
            <person name="Ferguson M.E."/>
            <person name="Rounsley S."/>
            <person name="Rokhsar D.S."/>
        </authorList>
    </citation>
    <scope>NUCLEOTIDE SEQUENCE [LARGE SCALE GENOMIC DNA]</scope>
    <source>
        <strain evidence="7">cv. AM560-2</strain>
    </source>
</reference>
<name>A0A2C9VZG5_MANES</name>
<dbReference type="STRING" id="3983.A0A2C9VZG5"/>
<protein>
    <recommendedName>
        <fullName evidence="5">RRM domain-containing protein</fullName>
    </recommendedName>
</protein>
<dbReference type="InterPro" id="IPR012677">
    <property type="entry name" value="Nucleotide-bd_a/b_plait_sf"/>
</dbReference>
<accession>A0A2C9VZG5</accession>
<dbReference type="GO" id="GO:0003729">
    <property type="term" value="F:mRNA binding"/>
    <property type="evidence" value="ECO:0000318"/>
    <property type="project" value="GO_Central"/>
</dbReference>
<feature type="compositionally biased region" description="Basic and acidic residues" evidence="4">
    <location>
        <begin position="271"/>
        <end position="289"/>
    </location>
</feature>
<dbReference type="InterPro" id="IPR051183">
    <property type="entry name" value="U1_U11-U12_snRNP_70-35kDa"/>
</dbReference>
<evidence type="ECO:0000313" key="7">
    <source>
        <dbReference type="Proteomes" id="UP000091857"/>
    </source>
</evidence>
<dbReference type="GO" id="GO:0000398">
    <property type="term" value="P:mRNA splicing, via spliceosome"/>
    <property type="evidence" value="ECO:0000318"/>
    <property type="project" value="GO_Central"/>
</dbReference>
<evidence type="ECO:0000256" key="3">
    <source>
        <dbReference type="PROSITE-ProRule" id="PRU00176"/>
    </source>
</evidence>
<dbReference type="PANTHER" id="PTHR13952">
    <property type="entry name" value="U1 SMALL NUCLEAR RIBONUCLEOPROTEIN 70 KD"/>
    <property type="match status" value="1"/>
</dbReference>
<dbReference type="EMBL" id="CM004390">
    <property type="protein sequence ID" value="OAY51882.1"/>
    <property type="molecule type" value="Genomic_DNA"/>
</dbReference>
<proteinExistence type="predicted"/>
<comment type="caution">
    <text evidence="6">The sequence shown here is derived from an EMBL/GenBank/DDBJ whole genome shotgun (WGS) entry which is preliminary data.</text>
</comment>
<dbReference type="Gene3D" id="3.30.70.330">
    <property type="match status" value="1"/>
</dbReference>
<dbReference type="GO" id="GO:0017069">
    <property type="term" value="F:snRNA binding"/>
    <property type="evidence" value="ECO:0000318"/>
    <property type="project" value="GO_Central"/>
</dbReference>
<dbReference type="SUPFAM" id="SSF54928">
    <property type="entry name" value="RNA-binding domain, RBD"/>
    <property type="match status" value="1"/>
</dbReference>
<feature type="region of interest" description="Disordered" evidence="4">
    <location>
        <begin position="182"/>
        <end position="349"/>
    </location>
</feature>
<dbReference type="PROSITE" id="PS50102">
    <property type="entry name" value="RRM"/>
    <property type="match status" value="1"/>
</dbReference>
<dbReference type="InterPro" id="IPR035979">
    <property type="entry name" value="RBD_domain_sf"/>
</dbReference>
<dbReference type="OrthoDB" id="6159137at2759"/>
<feature type="compositionally biased region" description="Basic and acidic residues" evidence="4">
    <location>
        <begin position="297"/>
        <end position="334"/>
    </location>
</feature>
<feature type="domain" description="RRM" evidence="5">
    <location>
        <begin position="61"/>
        <end position="139"/>
    </location>
</feature>
<dbReference type="Proteomes" id="UP000091857">
    <property type="component" value="Chromosome 4"/>
</dbReference>
<feature type="compositionally biased region" description="Basic and acidic residues" evidence="4">
    <location>
        <begin position="207"/>
        <end position="260"/>
    </location>
</feature>
<evidence type="ECO:0000256" key="1">
    <source>
        <dbReference type="ARBA" id="ARBA00004123"/>
    </source>
</evidence>
<keyword evidence="7" id="KW-1185">Reference proteome</keyword>
<evidence type="ECO:0000256" key="4">
    <source>
        <dbReference type="SAM" id="MobiDB-lite"/>
    </source>
</evidence>
<dbReference type="GO" id="GO:0005634">
    <property type="term" value="C:nucleus"/>
    <property type="evidence" value="ECO:0007669"/>
    <property type="project" value="UniProtKB-SubCell"/>
</dbReference>
<organism evidence="6 7">
    <name type="scientific">Manihot esculenta</name>
    <name type="common">Cassava</name>
    <name type="synonym">Jatropha manihot</name>
    <dbReference type="NCBI Taxonomy" id="3983"/>
    <lineage>
        <taxon>Eukaryota</taxon>
        <taxon>Viridiplantae</taxon>
        <taxon>Streptophyta</taxon>
        <taxon>Embryophyta</taxon>
        <taxon>Tracheophyta</taxon>
        <taxon>Spermatophyta</taxon>
        <taxon>Magnoliopsida</taxon>
        <taxon>eudicotyledons</taxon>
        <taxon>Gunneridae</taxon>
        <taxon>Pentapetalae</taxon>
        <taxon>rosids</taxon>
        <taxon>fabids</taxon>
        <taxon>Malpighiales</taxon>
        <taxon>Euphorbiaceae</taxon>
        <taxon>Crotonoideae</taxon>
        <taxon>Manihoteae</taxon>
        <taxon>Manihot</taxon>
    </lineage>
</organism>
<evidence type="ECO:0000313" key="6">
    <source>
        <dbReference type="EMBL" id="OAY51882.1"/>
    </source>
</evidence>